<feature type="chain" id="PRO_5046932795" evidence="1">
    <location>
        <begin position="18"/>
        <end position="179"/>
    </location>
</feature>
<evidence type="ECO:0000256" key="1">
    <source>
        <dbReference type="SAM" id="SignalP"/>
    </source>
</evidence>
<keyword evidence="1" id="KW-0732">Signal</keyword>
<name>A0ABR3PSE6_9TREE</name>
<comment type="caution">
    <text evidence="2">The sequence shown here is derived from an EMBL/GenBank/DDBJ whole genome shotgun (WGS) entry which is preliminary data.</text>
</comment>
<dbReference type="EMBL" id="JBBXJM010000007">
    <property type="protein sequence ID" value="KAL1405369.1"/>
    <property type="molecule type" value="Genomic_DNA"/>
</dbReference>
<gene>
    <name evidence="2" type="ORF">Q8F55_009000</name>
</gene>
<accession>A0ABR3PSE6</accession>
<dbReference type="Proteomes" id="UP001565368">
    <property type="component" value="Unassembled WGS sequence"/>
</dbReference>
<reference evidence="2 3" key="1">
    <citation type="submission" date="2023-08" db="EMBL/GenBank/DDBJ databases">
        <title>Annotated Genome Sequence of Vanrija albida AlHP1.</title>
        <authorList>
            <person name="Herzog R."/>
        </authorList>
    </citation>
    <scope>NUCLEOTIDE SEQUENCE [LARGE SCALE GENOMIC DNA]</scope>
    <source>
        <strain evidence="2 3">AlHP1</strain>
    </source>
</reference>
<sequence length="179" mass="17783">MLAHAPLALALLPLALGGTTTAPPLTHIPANSYVPSGTTISAVVPTVITAPSEAANGTVRGFQKPAAGDEWITGGGSYDAGANWASWWPAAGVETDLWLGGLAEPIALAKNVAGDTVGAGALGRNVTSGRGFYVFLAEAGNVEKILAQSAQFDIRRAGAASAVAPGLGLLAAALALALM</sequence>
<protein>
    <submittedName>
        <fullName evidence="2">Uncharacterized protein</fullName>
    </submittedName>
</protein>
<organism evidence="2 3">
    <name type="scientific">Vanrija albida</name>
    <dbReference type="NCBI Taxonomy" id="181172"/>
    <lineage>
        <taxon>Eukaryota</taxon>
        <taxon>Fungi</taxon>
        <taxon>Dikarya</taxon>
        <taxon>Basidiomycota</taxon>
        <taxon>Agaricomycotina</taxon>
        <taxon>Tremellomycetes</taxon>
        <taxon>Trichosporonales</taxon>
        <taxon>Trichosporonaceae</taxon>
        <taxon>Vanrija</taxon>
    </lineage>
</organism>
<evidence type="ECO:0000313" key="3">
    <source>
        <dbReference type="Proteomes" id="UP001565368"/>
    </source>
</evidence>
<dbReference type="RefSeq" id="XP_069205313.1">
    <property type="nucleotide sequence ID" value="XM_069357376.1"/>
</dbReference>
<evidence type="ECO:0000313" key="2">
    <source>
        <dbReference type="EMBL" id="KAL1405369.1"/>
    </source>
</evidence>
<keyword evidence="3" id="KW-1185">Reference proteome</keyword>
<dbReference type="GeneID" id="95990043"/>
<feature type="signal peptide" evidence="1">
    <location>
        <begin position="1"/>
        <end position="17"/>
    </location>
</feature>
<proteinExistence type="predicted"/>